<feature type="transmembrane region" description="Helical" evidence="1">
    <location>
        <begin position="1556"/>
        <end position="1579"/>
    </location>
</feature>
<reference evidence="2 3" key="1">
    <citation type="journal article" date="2017" name="BMC Genomics">
        <title>Whole-genome assembly of Babesia ovata and comparative genomics between closely related pathogens.</title>
        <authorList>
            <person name="Yamagishi J."/>
            <person name="Asada M."/>
            <person name="Hakimi H."/>
            <person name="Tanaka T.Q."/>
            <person name="Sugimoto C."/>
            <person name="Kawazu S."/>
        </authorList>
    </citation>
    <scope>NUCLEOTIDE SEQUENCE [LARGE SCALE GENOMIC DNA]</scope>
    <source>
        <strain evidence="2 3">Miyake</strain>
    </source>
</reference>
<evidence type="ECO:0000313" key="3">
    <source>
        <dbReference type="Proteomes" id="UP000236319"/>
    </source>
</evidence>
<keyword evidence="1" id="KW-1133">Transmembrane helix</keyword>
<evidence type="ECO:0000313" key="2">
    <source>
        <dbReference type="EMBL" id="GBE63154.1"/>
    </source>
</evidence>
<name>A0A2H6KJI4_9APIC</name>
<evidence type="ECO:0000256" key="1">
    <source>
        <dbReference type="SAM" id="Phobius"/>
    </source>
</evidence>
<keyword evidence="1" id="KW-0472">Membrane</keyword>
<organism evidence="2 3">
    <name type="scientific">Babesia ovata</name>
    <dbReference type="NCBI Taxonomy" id="189622"/>
    <lineage>
        <taxon>Eukaryota</taxon>
        <taxon>Sar</taxon>
        <taxon>Alveolata</taxon>
        <taxon>Apicomplexa</taxon>
        <taxon>Aconoidasida</taxon>
        <taxon>Piroplasmida</taxon>
        <taxon>Babesiidae</taxon>
        <taxon>Babesia</taxon>
    </lineage>
</organism>
<proteinExistence type="predicted"/>
<dbReference type="RefSeq" id="XP_028869397.1">
    <property type="nucleotide sequence ID" value="XM_029013564.1"/>
</dbReference>
<keyword evidence="1" id="KW-0812">Transmembrane</keyword>
<sequence>MLDSGSRLDNVLSTLTSSIGTGRVGLSASVTKVKEWLGKYNEEVGRKTGAVTDGLSALIGVNENYFQAVSGTNTRPLREQLSAWTGTLEKIERDISATSSHASELDDALKTNLMHEIKPLSTAVELLKTSASDPAYQGQVGTVDDEFGAQKRKVERAIEQKSDELQNTVRTKLTEIDDKIDVIELQHSSTLQALLASVQQLEKGLLQADTEAKRLEQDYKAEIAVKVNDINDTVKVLGTDTVSGGLQEVFKTVSAQLEVLGRKLAELVGLAASVKPTVNAGLIQITAQLNPQIQQLKEGIREQILAYIKSQLGERIMIAIEAKTNDIAHKTTASEHPGHLDRILKDVQNYAGVVGQRIEQTVQGWLDKIVEEAGVNMHITYYVQYNKLKLPHRFKPTYNGMKDEDAVKTAIKDKIMGALRGRSLSTPAGRGTTVQDVLKEISGLFTSVAEAMEAIEHAGNILTSVEEEVLKADPSVKSDPTYTPYQSYLTNAIQATLLQLPLIARQTASEIESFAVNCKIESNVDAAVTAIKGLGQQLKDTVCKIPTGDRSGQLGQLGNLGIQINSDLGDYAIQVQPQLDELLKDAVKNGISMLYVKVNKVVETDLRSIEHTIGNHIDRLRKDPDNSKSGYIQTLIDQLQQKITKLIPIVRGVNDMARNTIKGQVTSLKDQVNEVNQRAIEIATAIKAFNKALQEAIKAAQSTVEQARGHLRDKISRVQRELTQIAEAAFTAVKEAVQSMFCEQHKANLTALHKLATNQQVVITGIIEKDKISGVKGMLSKLKDNYTPRLEEITKINSHISLIDPPQYSPLSQATKILNAGFNDFFQNLQEQEDFTDDFKKVADSKESLAKLLDGLATSEHFDNKFSDNLEELEKKIAAFQPTKFGDAKSPLLLDALHMGFLPFVKQLEKAYVSAYSGDCWNSKNGDKCARIVLTIIEALEHDIGRLRADCIMNASSQMKIISSNNLGKWFQDRGFTVPEDDKTQNGYLDRRKGIKEIKWALIGGDKHVYKTKETPCEDIPYKLLLCFQQYNKVCHLRISTPAKYPSSVRDMLAWMTGLPHTSVYSKINGYCKSLLDKDESYKKDSVILPMLERNLSSYINSTTQRAHDVLVTISGNGRGFDQADYPYACEYSNNSRGFHYPNDVSSLLGMLREVCQRLLCALYFTYSRCRTPSHVHGWRDCAYGKGIYSFEWDCDKHPNSKSNCQPKSSLQSHLMDNLAGFLPHKLKSNVTSLSCSSCKGNQPGQQCLTPMGFWDLTESASRKGVGKDIFNALGFLCKNADSPLCALLRCLTALCPVAPRGLADMFSLYCNVMQQWQSTGKSYAHDDAYKGTIDGAIEKCFPFDPSVHNYYSADNLTSKLRDLYCSDGDHKGHKNDKNHCGLQSLSTKRTVDIAKRCSGNGTYCAPYLQSTSLHSHHTFAPKHAGIYLSWISYLTWDLWSLLNELLDSFKNVSCKNHGCTSCNCAPGKHGVCDTDLSKPPRPGCHCPSIVQCRGVMSTFYKYGFTFRVPGELMEHLSKKTCDHFVKQLSKVLHSHYFRELFREIDEFNYCIRLPFMSLLLALWSLSLLYLLHIAVVRLDVLRIRSHLRSPSSHRIAAQSLLAAARVKALANVKYFSP</sequence>
<dbReference type="VEuPathDB" id="PiroplasmaDB:BOVATA_046470"/>
<keyword evidence="3" id="KW-1185">Reference proteome</keyword>
<dbReference type="Proteomes" id="UP000236319">
    <property type="component" value="Unassembled WGS sequence"/>
</dbReference>
<gene>
    <name evidence="2" type="ORF">BOVATA_046470</name>
</gene>
<dbReference type="GeneID" id="39876924"/>
<dbReference type="OrthoDB" id="366935at2759"/>
<protein>
    <recommendedName>
        <fullName evidence="4">Extracellular matrix-binding ebh</fullName>
    </recommendedName>
</protein>
<accession>A0A2H6KJI4</accession>
<dbReference type="EMBL" id="BDSA01000018">
    <property type="protein sequence ID" value="GBE63154.1"/>
    <property type="molecule type" value="Genomic_DNA"/>
</dbReference>
<evidence type="ECO:0008006" key="4">
    <source>
        <dbReference type="Google" id="ProtNLM"/>
    </source>
</evidence>
<comment type="caution">
    <text evidence="2">The sequence shown here is derived from an EMBL/GenBank/DDBJ whole genome shotgun (WGS) entry which is preliminary data.</text>
</comment>